<name>A0A9X9PT46_GULGU</name>
<accession>A0A9X9PT46</accession>
<reference evidence="2 3" key="1">
    <citation type="submission" date="2018-10" db="EMBL/GenBank/DDBJ databases">
        <authorList>
            <person name="Ekblom R."/>
            <person name="Jareborg N."/>
        </authorList>
    </citation>
    <scope>NUCLEOTIDE SEQUENCE [LARGE SCALE GENOMIC DNA]</scope>
    <source>
        <tissue evidence="2">Muscle</tissue>
    </source>
</reference>
<gene>
    <name evidence="2" type="ORF">BN2614_LOCUS8</name>
</gene>
<feature type="region of interest" description="Disordered" evidence="1">
    <location>
        <begin position="1"/>
        <end position="79"/>
    </location>
</feature>
<feature type="compositionally biased region" description="Low complexity" evidence="1">
    <location>
        <begin position="17"/>
        <end position="29"/>
    </location>
</feature>
<feature type="compositionally biased region" description="Low complexity" evidence="1">
    <location>
        <begin position="58"/>
        <end position="70"/>
    </location>
</feature>
<protein>
    <submittedName>
        <fullName evidence="2">Uncharacterized protein</fullName>
    </submittedName>
</protein>
<dbReference type="AlphaFoldDB" id="A0A9X9PT46"/>
<evidence type="ECO:0000256" key="1">
    <source>
        <dbReference type="SAM" id="MobiDB-lite"/>
    </source>
</evidence>
<feature type="compositionally biased region" description="Basic residues" evidence="1">
    <location>
        <begin position="1"/>
        <end position="10"/>
    </location>
</feature>
<evidence type="ECO:0000313" key="2">
    <source>
        <dbReference type="EMBL" id="VCW49839.1"/>
    </source>
</evidence>
<proteinExistence type="predicted"/>
<organism evidence="2 3">
    <name type="scientific">Gulo gulo</name>
    <name type="common">Wolverine</name>
    <name type="synonym">Gluton</name>
    <dbReference type="NCBI Taxonomy" id="48420"/>
    <lineage>
        <taxon>Eukaryota</taxon>
        <taxon>Metazoa</taxon>
        <taxon>Chordata</taxon>
        <taxon>Craniata</taxon>
        <taxon>Vertebrata</taxon>
        <taxon>Euteleostomi</taxon>
        <taxon>Mammalia</taxon>
        <taxon>Eutheria</taxon>
        <taxon>Laurasiatheria</taxon>
        <taxon>Carnivora</taxon>
        <taxon>Caniformia</taxon>
        <taxon>Musteloidea</taxon>
        <taxon>Mustelidae</taxon>
        <taxon>Guloninae</taxon>
        <taxon>Gulo</taxon>
    </lineage>
</organism>
<sequence>MENRIIRFHPHQSNAWTSSTRKPDSSTSSHGNCQHHPSGPGASCPPQWVASTRRQKPQHTGPTQTPTQTPSYEQEAIPSGKWRAPVAHAVLTPPVTTAGLTAVPPVPAPAAVAPLPVSTSAPTAPPPVPVPVPTATALSIPAFTMAPTPLL</sequence>
<dbReference type="Proteomes" id="UP000269945">
    <property type="component" value="Unassembled WGS sequence"/>
</dbReference>
<dbReference type="EMBL" id="CYRY02000359">
    <property type="protein sequence ID" value="VCW49839.1"/>
    <property type="molecule type" value="Genomic_DNA"/>
</dbReference>
<comment type="caution">
    <text evidence="2">The sequence shown here is derived from an EMBL/GenBank/DDBJ whole genome shotgun (WGS) entry which is preliminary data.</text>
</comment>
<keyword evidence="3" id="KW-1185">Reference proteome</keyword>
<evidence type="ECO:0000313" key="3">
    <source>
        <dbReference type="Proteomes" id="UP000269945"/>
    </source>
</evidence>
<feature type="non-terminal residue" evidence="2">
    <location>
        <position position="151"/>
    </location>
</feature>